<protein>
    <recommendedName>
        <fullName evidence="1">Alpha-carbonic anhydrase domain-containing protein</fullName>
    </recommendedName>
</protein>
<proteinExistence type="predicted"/>
<feature type="domain" description="Alpha-carbonic anhydrase" evidence="1">
    <location>
        <begin position="1"/>
        <end position="77"/>
    </location>
</feature>
<dbReference type="Gene3D" id="3.10.200.10">
    <property type="entry name" value="Alpha carbonic anhydrase"/>
    <property type="match status" value="1"/>
</dbReference>
<comment type="caution">
    <text evidence="2">The sequence shown here is derived from an EMBL/GenBank/DDBJ whole genome shotgun (WGS) entry which is preliminary data.</text>
</comment>
<reference evidence="3" key="1">
    <citation type="journal article" date="2016" name="Nature">
        <title>The genome of the seagrass Zostera marina reveals angiosperm adaptation to the sea.</title>
        <authorList>
            <person name="Olsen J.L."/>
            <person name="Rouze P."/>
            <person name="Verhelst B."/>
            <person name="Lin Y.-C."/>
            <person name="Bayer T."/>
            <person name="Collen J."/>
            <person name="Dattolo E."/>
            <person name="De Paoli E."/>
            <person name="Dittami S."/>
            <person name="Maumus F."/>
            <person name="Michel G."/>
            <person name="Kersting A."/>
            <person name="Lauritano C."/>
            <person name="Lohaus R."/>
            <person name="Toepel M."/>
            <person name="Tonon T."/>
            <person name="Vanneste K."/>
            <person name="Amirebrahimi M."/>
            <person name="Brakel J."/>
            <person name="Bostroem C."/>
            <person name="Chovatia M."/>
            <person name="Grimwood J."/>
            <person name="Jenkins J.W."/>
            <person name="Jueterbock A."/>
            <person name="Mraz A."/>
            <person name="Stam W.T."/>
            <person name="Tice H."/>
            <person name="Bornberg-Bauer E."/>
            <person name="Green P.J."/>
            <person name="Pearson G.A."/>
            <person name="Procaccini G."/>
            <person name="Duarte C.M."/>
            <person name="Schmutz J."/>
            <person name="Reusch T.B.H."/>
            <person name="Van de Peer Y."/>
        </authorList>
    </citation>
    <scope>NUCLEOTIDE SEQUENCE [LARGE SCALE GENOMIC DNA]</scope>
    <source>
        <strain evidence="3">cv. Finnish</strain>
    </source>
</reference>
<dbReference type="GO" id="GO:0004089">
    <property type="term" value="F:carbonate dehydratase activity"/>
    <property type="evidence" value="ECO:0007669"/>
    <property type="project" value="InterPro"/>
</dbReference>
<accession>A0A0K9PVX3</accession>
<dbReference type="InterPro" id="IPR001148">
    <property type="entry name" value="CA_dom"/>
</dbReference>
<dbReference type="InterPro" id="IPR023561">
    <property type="entry name" value="Carbonic_anhydrase_a-class"/>
</dbReference>
<dbReference type="OMA" id="HMELPVE"/>
<keyword evidence="3" id="KW-1185">Reference proteome</keyword>
<dbReference type="Pfam" id="PF00194">
    <property type="entry name" value="Carb_anhydrase"/>
    <property type="match status" value="1"/>
</dbReference>
<dbReference type="EMBL" id="LFYR01000601">
    <property type="protein sequence ID" value="KMZ73116.1"/>
    <property type="molecule type" value="Genomic_DNA"/>
</dbReference>
<evidence type="ECO:0000313" key="3">
    <source>
        <dbReference type="Proteomes" id="UP000036987"/>
    </source>
</evidence>
<organism evidence="2 3">
    <name type="scientific">Zostera marina</name>
    <name type="common">Eelgrass</name>
    <dbReference type="NCBI Taxonomy" id="29655"/>
    <lineage>
        <taxon>Eukaryota</taxon>
        <taxon>Viridiplantae</taxon>
        <taxon>Streptophyta</taxon>
        <taxon>Embryophyta</taxon>
        <taxon>Tracheophyta</taxon>
        <taxon>Spermatophyta</taxon>
        <taxon>Magnoliopsida</taxon>
        <taxon>Liliopsida</taxon>
        <taxon>Zosteraceae</taxon>
        <taxon>Zostera</taxon>
    </lineage>
</organism>
<dbReference type="Proteomes" id="UP000036987">
    <property type="component" value="Unassembled WGS sequence"/>
</dbReference>
<dbReference type="GO" id="GO:0008270">
    <property type="term" value="F:zinc ion binding"/>
    <property type="evidence" value="ECO:0007669"/>
    <property type="project" value="InterPro"/>
</dbReference>
<dbReference type="AlphaFoldDB" id="A0A0K9PVX3"/>
<name>A0A0K9PVX3_ZOSMR</name>
<dbReference type="InterPro" id="IPR036398">
    <property type="entry name" value="CA_dom_sf"/>
</dbReference>
<dbReference type="OrthoDB" id="429145at2759"/>
<dbReference type="SUPFAM" id="SSF51069">
    <property type="entry name" value="Carbonic anhydrase"/>
    <property type="match status" value="1"/>
</dbReference>
<gene>
    <name evidence="2" type="ORF">ZOSMA_153G00080</name>
</gene>
<dbReference type="PROSITE" id="PS51144">
    <property type="entry name" value="ALPHA_CA_2"/>
    <property type="match status" value="1"/>
</dbReference>
<evidence type="ECO:0000259" key="1">
    <source>
        <dbReference type="PROSITE" id="PS51144"/>
    </source>
</evidence>
<evidence type="ECO:0000313" key="2">
    <source>
        <dbReference type="EMBL" id="KMZ73116.1"/>
    </source>
</evidence>
<dbReference type="PANTHER" id="PTHR18952">
    <property type="entry name" value="CARBONIC ANHYDRASE"/>
    <property type="match status" value="1"/>
</dbReference>
<dbReference type="PANTHER" id="PTHR18952:SF253">
    <property type="entry name" value="OS08G0470200 PROTEIN"/>
    <property type="match status" value="1"/>
</dbReference>
<dbReference type="STRING" id="29655.A0A0K9PVX3"/>
<sequence length="91" mass="10745">MINPNKTIEKCCHGYYRYMGSLTTPPCTEGVIWTVMEQIRPISAKQVKMLKRAVETEFKKNARPIQAIHDRQIKLYQPNNLIHPINQNHYY</sequence>